<comment type="similarity">
    <text evidence="5">Belongs to the Prp family.</text>
</comment>
<keyword evidence="8" id="KW-1185">Reference proteome</keyword>
<keyword evidence="2" id="KW-0645">Protease</keyword>
<dbReference type="GO" id="GO:0042254">
    <property type="term" value="P:ribosome biogenesis"/>
    <property type="evidence" value="ECO:0007669"/>
    <property type="project" value="UniProtKB-KW"/>
</dbReference>
<evidence type="ECO:0000256" key="2">
    <source>
        <dbReference type="ARBA" id="ARBA00022670"/>
    </source>
</evidence>
<keyword evidence="4" id="KW-0788">Thiol protease</keyword>
<evidence type="ECO:0000256" key="1">
    <source>
        <dbReference type="ARBA" id="ARBA00022517"/>
    </source>
</evidence>
<dbReference type="OrthoDB" id="48998at2"/>
<dbReference type="GO" id="GO:0008234">
    <property type="term" value="F:cysteine-type peptidase activity"/>
    <property type="evidence" value="ECO:0007669"/>
    <property type="project" value="UniProtKB-KW"/>
</dbReference>
<dbReference type="InterPro" id="IPR036764">
    <property type="entry name" value="Peptidase_Prp_sf"/>
</dbReference>
<evidence type="ECO:0000313" key="7">
    <source>
        <dbReference type="EMBL" id="ORC37196.1"/>
    </source>
</evidence>
<dbReference type="STRING" id="1963862.B4O97_03125"/>
<dbReference type="InterPro" id="IPR007422">
    <property type="entry name" value="Peptidase_Prp"/>
</dbReference>
<dbReference type="SUPFAM" id="SSF118010">
    <property type="entry name" value="TM1457-like"/>
    <property type="match status" value="1"/>
</dbReference>
<evidence type="ECO:0000256" key="6">
    <source>
        <dbReference type="ARBA" id="ARBA00044538"/>
    </source>
</evidence>
<name>A0A1Y1S2A0_9SPIO</name>
<evidence type="ECO:0000256" key="3">
    <source>
        <dbReference type="ARBA" id="ARBA00022801"/>
    </source>
</evidence>
<evidence type="ECO:0000256" key="4">
    <source>
        <dbReference type="ARBA" id="ARBA00022807"/>
    </source>
</evidence>
<reference evidence="7 8" key="1">
    <citation type="submission" date="2017-03" db="EMBL/GenBank/DDBJ databases">
        <title>Draft Genome sequence of Marispirochaeta sp. strain JC444.</title>
        <authorList>
            <person name="Shivani Y."/>
            <person name="Subhash Y."/>
            <person name="Sasikala C."/>
            <person name="Ramana C."/>
        </authorList>
    </citation>
    <scope>NUCLEOTIDE SEQUENCE [LARGE SCALE GENOMIC DNA]</scope>
    <source>
        <strain evidence="7 8">JC444</strain>
    </source>
</reference>
<dbReference type="Gene3D" id="3.30.70.1490">
    <property type="entry name" value="Cysteine protease Prp"/>
    <property type="match status" value="1"/>
</dbReference>
<dbReference type="CDD" id="cd16332">
    <property type="entry name" value="Prp-like"/>
    <property type="match status" value="1"/>
</dbReference>
<gene>
    <name evidence="7" type="ORF">B4O97_03125</name>
</gene>
<evidence type="ECO:0000313" key="8">
    <source>
        <dbReference type="Proteomes" id="UP000192343"/>
    </source>
</evidence>
<keyword evidence="1" id="KW-0690">Ribosome biogenesis</keyword>
<dbReference type="Proteomes" id="UP000192343">
    <property type="component" value="Unassembled WGS sequence"/>
</dbReference>
<keyword evidence="3" id="KW-0378">Hydrolase</keyword>
<accession>A0A1Y1S2A0</accession>
<protein>
    <recommendedName>
        <fullName evidence="6">Ribosomal processing cysteine protease Prp</fullName>
    </recommendedName>
</protein>
<evidence type="ECO:0000256" key="5">
    <source>
        <dbReference type="ARBA" id="ARBA00044503"/>
    </source>
</evidence>
<organism evidence="7 8">
    <name type="scientific">Marispirochaeta aestuarii</name>
    <dbReference type="NCBI Taxonomy" id="1963862"/>
    <lineage>
        <taxon>Bacteria</taxon>
        <taxon>Pseudomonadati</taxon>
        <taxon>Spirochaetota</taxon>
        <taxon>Spirochaetia</taxon>
        <taxon>Spirochaetales</taxon>
        <taxon>Spirochaetaceae</taxon>
        <taxon>Marispirochaeta</taxon>
    </lineage>
</organism>
<dbReference type="Pfam" id="PF04327">
    <property type="entry name" value="Peptidase_Prp"/>
    <property type="match status" value="1"/>
</dbReference>
<sequence>MIRVRLKVDSGLLLSLEAEGHASKGAEKDASICAAVSLLCRSSSQALKDLDDLEIDGSAPRPGVLRFYVRYGDGAPLDRARGVLDTLIRGLEAASRENPRLCRFEVSEGCLKTHHDVQRENSKE</sequence>
<dbReference type="AlphaFoldDB" id="A0A1Y1S2A0"/>
<comment type="caution">
    <text evidence="7">The sequence shown here is derived from an EMBL/GenBank/DDBJ whole genome shotgun (WGS) entry which is preliminary data.</text>
</comment>
<proteinExistence type="inferred from homology"/>
<dbReference type="EMBL" id="MWQY01000003">
    <property type="protein sequence ID" value="ORC37196.1"/>
    <property type="molecule type" value="Genomic_DNA"/>
</dbReference>
<dbReference type="RefSeq" id="WP_083048239.1">
    <property type="nucleotide sequence ID" value="NZ_MWQY01000003.1"/>
</dbReference>
<dbReference type="GO" id="GO:0006508">
    <property type="term" value="P:proteolysis"/>
    <property type="evidence" value="ECO:0007669"/>
    <property type="project" value="UniProtKB-KW"/>
</dbReference>